<protein>
    <submittedName>
        <fullName evidence="1">Uncharacterized protein</fullName>
    </submittedName>
</protein>
<accession>A0A383AJM0</accession>
<sequence>MNHIILFLLLFILPSSLHADEIGSVDTVFKFFGSN</sequence>
<organism evidence="1">
    <name type="scientific">marine metagenome</name>
    <dbReference type="NCBI Taxonomy" id="408172"/>
    <lineage>
        <taxon>unclassified sequences</taxon>
        <taxon>metagenomes</taxon>
        <taxon>ecological metagenomes</taxon>
    </lineage>
</organism>
<gene>
    <name evidence="1" type="ORF">METZ01_LOCUS460625</name>
</gene>
<dbReference type="EMBL" id="UINC01192564">
    <property type="protein sequence ID" value="SVE07771.1"/>
    <property type="molecule type" value="Genomic_DNA"/>
</dbReference>
<evidence type="ECO:0000313" key="1">
    <source>
        <dbReference type="EMBL" id="SVE07771.1"/>
    </source>
</evidence>
<name>A0A383AJM0_9ZZZZ</name>
<proteinExistence type="predicted"/>
<feature type="non-terminal residue" evidence="1">
    <location>
        <position position="35"/>
    </location>
</feature>
<reference evidence="1" key="1">
    <citation type="submission" date="2018-05" db="EMBL/GenBank/DDBJ databases">
        <authorList>
            <person name="Lanie J.A."/>
            <person name="Ng W.-L."/>
            <person name="Kazmierczak K.M."/>
            <person name="Andrzejewski T.M."/>
            <person name="Davidsen T.M."/>
            <person name="Wayne K.J."/>
            <person name="Tettelin H."/>
            <person name="Glass J.I."/>
            <person name="Rusch D."/>
            <person name="Podicherti R."/>
            <person name="Tsui H.-C.T."/>
            <person name="Winkler M.E."/>
        </authorList>
    </citation>
    <scope>NUCLEOTIDE SEQUENCE</scope>
</reference>
<dbReference type="AlphaFoldDB" id="A0A383AJM0"/>